<gene>
    <name evidence="2" type="ORF">GO621_05230</name>
</gene>
<keyword evidence="3" id="KW-1185">Reference proteome</keyword>
<evidence type="ECO:0000259" key="1">
    <source>
        <dbReference type="Pfam" id="PF09722"/>
    </source>
</evidence>
<sequence>MEIFEEPMLNYIPSKIDPAVTMGLIRNNQADYRHFKAIKDITSFTDEKIADWLDISVKTYRTYTKPDAQIKASIKEHALVALSLIRHGIEVFGKPESFIKWLETENFYFDKQAPITFLHTNSGMKFIDDQLTGMEYGDNV</sequence>
<dbReference type="InterPro" id="IPR024467">
    <property type="entry name" value="Xre/MbcA/ParS-like_toxin-bd"/>
</dbReference>
<accession>A0A7K1SUJ5</accession>
<dbReference type="Pfam" id="PF09722">
    <property type="entry name" value="Xre_MbcA_ParS_C"/>
    <property type="match status" value="1"/>
</dbReference>
<reference evidence="2 3" key="1">
    <citation type="submission" date="2019-12" db="EMBL/GenBank/DDBJ databases">
        <title>Mucilaginibacter sp. HMF7410 genome sequencing and assembly.</title>
        <authorList>
            <person name="Kang H."/>
            <person name="Cha I."/>
            <person name="Kim H."/>
            <person name="Joh K."/>
        </authorList>
    </citation>
    <scope>NUCLEOTIDE SEQUENCE [LARGE SCALE GENOMIC DNA]</scope>
    <source>
        <strain evidence="2 3">HMF7410</strain>
    </source>
</reference>
<dbReference type="RefSeq" id="WP_157564869.1">
    <property type="nucleotide sequence ID" value="NZ_WPIK01000004.1"/>
</dbReference>
<feature type="domain" description="Antitoxin Xre/MbcA/ParS-like toxin-binding" evidence="1">
    <location>
        <begin position="88"/>
        <end position="137"/>
    </location>
</feature>
<dbReference type="EMBL" id="WPIK01000004">
    <property type="protein sequence ID" value="MVN20937.1"/>
    <property type="molecule type" value="Genomic_DNA"/>
</dbReference>
<evidence type="ECO:0000313" key="2">
    <source>
        <dbReference type="EMBL" id="MVN20937.1"/>
    </source>
</evidence>
<comment type="caution">
    <text evidence="2">The sequence shown here is derived from an EMBL/GenBank/DDBJ whole genome shotgun (WGS) entry which is preliminary data.</text>
</comment>
<name>A0A7K1SUJ5_9SPHI</name>
<dbReference type="AlphaFoldDB" id="A0A7K1SUJ5"/>
<evidence type="ECO:0000313" key="3">
    <source>
        <dbReference type="Proteomes" id="UP000462014"/>
    </source>
</evidence>
<proteinExistence type="predicted"/>
<protein>
    <submittedName>
        <fullName evidence="2">DUF2384 domain-containing protein</fullName>
    </submittedName>
</protein>
<dbReference type="Proteomes" id="UP000462014">
    <property type="component" value="Unassembled WGS sequence"/>
</dbReference>
<organism evidence="2 3">
    <name type="scientific">Mucilaginibacter arboris</name>
    <dbReference type="NCBI Taxonomy" id="2682090"/>
    <lineage>
        <taxon>Bacteria</taxon>
        <taxon>Pseudomonadati</taxon>
        <taxon>Bacteroidota</taxon>
        <taxon>Sphingobacteriia</taxon>
        <taxon>Sphingobacteriales</taxon>
        <taxon>Sphingobacteriaceae</taxon>
        <taxon>Mucilaginibacter</taxon>
    </lineage>
</organism>